<evidence type="ECO:0000256" key="2">
    <source>
        <dbReference type="ARBA" id="ARBA00005634"/>
    </source>
</evidence>
<dbReference type="AlphaFoldDB" id="G3IJZ2"/>
<keyword evidence="6" id="KW-0862">Zinc</keyword>
<keyword evidence="7" id="KW-0482">Metalloprotease</keyword>
<dbReference type="GO" id="GO:0008237">
    <property type="term" value="F:metallopeptidase activity"/>
    <property type="evidence" value="ECO:0007669"/>
    <property type="project" value="UniProtKB-KW"/>
</dbReference>
<evidence type="ECO:0000256" key="8">
    <source>
        <dbReference type="ARBA" id="ARBA00023180"/>
    </source>
</evidence>
<dbReference type="GO" id="GO:0046872">
    <property type="term" value="F:metal ion binding"/>
    <property type="evidence" value="ECO:0007669"/>
    <property type="project" value="UniProtKB-KW"/>
</dbReference>
<dbReference type="GO" id="GO:0005886">
    <property type="term" value="C:plasma membrane"/>
    <property type="evidence" value="ECO:0007669"/>
    <property type="project" value="TreeGrafter"/>
</dbReference>
<keyword evidence="10" id="KW-0121">Carboxypeptidase</keyword>
<evidence type="ECO:0000259" key="9">
    <source>
        <dbReference type="Pfam" id="PF04253"/>
    </source>
</evidence>
<protein>
    <submittedName>
        <fullName evidence="10">Glutamate carboxypeptidase 2</fullName>
    </submittedName>
</protein>
<evidence type="ECO:0000256" key="6">
    <source>
        <dbReference type="ARBA" id="ARBA00022833"/>
    </source>
</evidence>
<dbReference type="GO" id="GO:0006508">
    <property type="term" value="P:proteolysis"/>
    <property type="evidence" value="ECO:0007669"/>
    <property type="project" value="UniProtKB-KW"/>
</dbReference>
<dbReference type="Gene3D" id="1.20.930.40">
    <property type="entry name" value="Transferrin receptor-like, dimerisation domain"/>
    <property type="match status" value="1"/>
</dbReference>
<dbReference type="PANTHER" id="PTHR10404">
    <property type="entry name" value="N-ACETYLATED-ALPHA-LINKED ACIDIC DIPEPTIDASE"/>
    <property type="match status" value="1"/>
</dbReference>
<dbReference type="InterPro" id="IPR036757">
    <property type="entry name" value="TFR-like_dimer_dom_sf"/>
</dbReference>
<comment type="similarity">
    <text evidence="2">Belongs to the peptidase M28 family. M28B subfamily.</text>
</comment>
<gene>
    <name evidence="10" type="ORF">I79_024184</name>
</gene>
<feature type="domain" description="Transferrin receptor-like dimerisation" evidence="9">
    <location>
        <begin position="45"/>
        <end position="165"/>
    </location>
</feature>
<dbReference type="InterPro" id="IPR007365">
    <property type="entry name" value="TFR-like_dimer_dom"/>
</dbReference>
<proteinExistence type="inferred from homology"/>
<evidence type="ECO:0000313" key="11">
    <source>
        <dbReference type="Proteomes" id="UP000001075"/>
    </source>
</evidence>
<dbReference type="Pfam" id="PF04253">
    <property type="entry name" value="TFR_dimer"/>
    <property type="match status" value="1"/>
</dbReference>
<keyword evidence="3" id="KW-0645">Protease</keyword>
<dbReference type="Proteomes" id="UP000001075">
    <property type="component" value="Unassembled WGS sequence"/>
</dbReference>
<dbReference type="PANTHER" id="PTHR10404:SF36">
    <property type="entry name" value="GLUTAMATE CARBOXYPEPTIDASE 2"/>
    <property type="match status" value="1"/>
</dbReference>
<organism evidence="10 11">
    <name type="scientific">Cricetulus griseus</name>
    <name type="common">Chinese hamster</name>
    <name type="synonym">Cricetulus barabensis griseus</name>
    <dbReference type="NCBI Taxonomy" id="10029"/>
    <lineage>
        <taxon>Eukaryota</taxon>
        <taxon>Metazoa</taxon>
        <taxon>Chordata</taxon>
        <taxon>Craniata</taxon>
        <taxon>Vertebrata</taxon>
        <taxon>Euteleostomi</taxon>
        <taxon>Mammalia</taxon>
        <taxon>Eutheria</taxon>
        <taxon>Euarchontoglires</taxon>
        <taxon>Glires</taxon>
        <taxon>Rodentia</taxon>
        <taxon>Myomorpha</taxon>
        <taxon>Muroidea</taxon>
        <taxon>Cricetidae</taxon>
        <taxon>Cricetinae</taxon>
        <taxon>Cricetulus</taxon>
    </lineage>
</organism>
<evidence type="ECO:0000256" key="1">
    <source>
        <dbReference type="ARBA" id="ARBA00001947"/>
    </source>
</evidence>
<comment type="cofactor">
    <cofactor evidence="1">
        <name>Zn(2+)</name>
        <dbReference type="ChEBI" id="CHEBI:29105"/>
    </cofactor>
</comment>
<evidence type="ECO:0000256" key="5">
    <source>
        <dbReference type="ARBA" id="ARBA00022801"/>
    </source>
</evidence>
<evidence type="ECO:0000313" key="10">
    <source>
        <dbReference type="EMBL" id="EGW14598.1"/>
    </source>
</evidence>
<accession>G3IJZ2</accession>
<reference evidence="11" key="1">
    <citation type="journal article" date="2011" name="Nat. Biotechnol.">
        <title>The genomic sequence of the Chinese hamster ovary (CHO)-K1 cell line.</title>
        <authorList>
            <person name="Xu X."/>
            <person name="Nagarajan H."/>
            <person name="Lewis N.E."/>
            <person name="Pan S."/>
            <person name="Cai Z."/>
            <person name="Liu X."/>
            <person name="Chen W."/>
            <person name="Xie M."/>
            <person name="Wang W."/>
            <person name="Hammond S."/>
            <person name="Andersen M.R."/>
            <person name="Neff N."/>
            <person name="Passarelli B."/>
            <person name="Koh W."/>
            <person name="Fan H.C."/>
            <person name="Wang J."/>
            <person name="Gui Y."/>
            <person name="Lee K.H."/>
            <person name="Betenbaugh M.J."/>
            <person name="Quake S.R."/>
            <person name="Famili I."/>
            <person name="Palsson B.O."/>
            <person name="Wang J."/>
        </authorList>
    </citation>
    <scope>NUCLEOTIDE SEQUENCE [LARGE SCALE GENOMIC DNA]</scope>
    <source>
        <strain evidence="11">CHO K1 cell line</strain>
    </source>
</reference>
<evidence type="ECO:0000256" key="4">
    <source>
        <dbReference type="ARBA" id="ARBA00022723"/>
    </source>
</evidence>
<keyword evidence="4" id="KW-0479">Metal-binding</keyword>
<dbReference type="EMBL" id="JH003443">
    <property type="protein sequence ID" value="EGW14598.1"/>
    <property type="molecule type" value="Genomic_DNA"/>
</dbReference>
<dbReference type="SUPFAM" id="SSF47672">
    <property type="entry name" value="Transferrin receptor-like dimerisation domain"/>
    <property type="match status" value="1"/>
</dbReference>
<dbReference type="InParanoid" id="G3IJZ2"/>
<keyword evidence="5" id="KW-0378">Hydrolase</keyword>
<dbReference type="FunFam" id="1.20.930.40:FF:000001">
    <property type="entry name" value="N-acetylated-alpha-linked acidic dipeptidase 2"/>
    <property type="match status" value="1"/>
</dbReference>
<name>G3IJZ2_CRIGR</name>
<sequence length="168" mass="19323">MVFELANSIVLPFNCQDYAVALKKHAESIYNISINHTQEMKKYMVSFDSLFSAVKNFTEITYEFNKKIQDLDKSNPISLRIINDQLMYLERAFIDPLGLPDRPFYRHIIYAPSSHNKYAGESFPGIYDALFDIDSKVDPSKAWREVKRQISIAAFTVQAAAETLREVA</sequence>
<dbReference type="STRING" id="10029.G3IJZ2"/>
<evidence type="ECO:0000256" key="7">
    <source>
        <dbReference type="ARBA" id="ARBA00023049"/>
    </source>
</evidence>
<dbReference type="InterPro" id="IPR039373">
    <property type="entry name" value="Peptidase_M28B"/>
</dbReference>
<evidence type="ECO:0000256" key="3">
    <source>
        <dbReference type="ARBA" id="ARBA00022670"/>
    </source>
</evidence>
<keyword evidence="8" id="KW-0325">Glycoprotein</keyword>
<dbReference type="GO" id="GO:0004180">
    <property type="term" value="F:carboxypeptidase activity"/>
    <property type="evidence" value="ECO:0007669"/>
    <property type="project" value="UniProtKB-KW"/>
</dbReference>